<keyword evidence="2 5" id="KW-0812">Transmembrane</keyword>
<evidence type="ECO:0000313" key="7">
    <source>
        <dbReference type="EMBL" id="KAA0976254.1"/>
    </source>
</evidence>
<evidence type="ECO:0000256" key="2">
    <source>
        <dbReference type="ARBA" id="ARBA00022692"/>
    </source>
</evidence>
<keyword evidence="3 5" id="KW-1133">Transmembrane helix</keyword>
<dbReference type="AlphaFoldDB" id="A0A5B0EB56"/>
<feature type="transmembrane region" description="Helical" evidence="5">
    <location>
        <begin position="21"/>
        <end position="40"/>
    </location>
</feature>
<feature type="transmembrane region" description="Helical" evidence="5">
    <location>
        <begin position="230"/>
        <end position="251"/>
    </location>
</feature>
<dbReference type="EMBL" id="VOBL01000011">
    <property type="protein sequence ID" value="KAA0976254.1"/>
    <property type="molecule type" value="Genomic_DNA"/>
</dbReference>
<proteinExistence type="predicted"/>
<dbReference type="InterPro" id="IPR036259">
    <property type="entry name" value="MFS_trans_sf"/>
</dbReference>
<feature type="domain" description="Major facilitator superfamily (MFS) profile" evidence="6">
    <location>
        <begin position="221"/>
        <end position="408"/>
    </location>
</feature>
<feature type="transmembrane region" description="Helical" evidence="5">
    <location>
        <begin position="180"/>
        <end position="199"/>
    </location>
</feature>
<dbReference type="InterPro" id="IPR052528">
    <property type="entry name" value="Sugar_transport-like"/>
</dbReference>
<feature type="transmembrane region" description="Helical" evidence="5">
    <location>
        <begin position="295"/>
        <end position="312"/>
    </location>
</feature>
<feature type="transmembrane region" description="Helical" evidence="5">
    <location>
        <begin position="112"/>
        <end position="129"/>
    </location>
</feature>
<evidence type="ECO:0000313" key="8">
    <source>
        <dbReference type="Proteomes" id="UP000323856"/>
    </source>
</evidence>
<sequence length="408" mass="42369">MRGAVRERGIIRSMHPNAPRIGFPSVLAHAFFLQGAVYLVRPATSYRALELGVDPGLLGLVVASFSILPVFLAITIGRATDRGHEKQVLLLGALLMLGSGAGLLFASPSLPALLGWNLILGVGHLMSLIGEQSRLASAQSRNMDKVFGFYTMVTAVAQAAAPLLLGFLGGAAVIPDTAVLLRAYLASSLALLVATFFMMRHRRQVSATREPAPVKLRAALAVEPAARNTLIASIGLSMMVLCTIDLMQVYLPALGVERGISTQTIGMLLALRAVATVLSRLGMDFLVRSVGRARLLLGSTGISAVLVGLLVLELPVPLMAALLIGAGLGLGLGQPLSMTVVSTAASDGTRGTWMSIRLLGNRLGQSVIPVGVGIFATALGAGGAFLVLGSAMAAATLAGIRPLRSMKE</sequence>
<dbReference type="GO" id="GO:0005886">
    <property type="term" value="C:plasma membrane"/>
    <property type="evidence" value="ECO:0007669"/>
    <property type="project" value="UniProtKB-SubCell"/>
</dbReference>
<reference evidence="7 8" key="1">
    <citation type="submission" date="2019-07" db="EMBL/GenBank/DDBJ databases">
        <title>Analysis of the biochemical properties, biological activity and biotechnological potential of siderophores and biosurfactants produced by Antarctic psychrotolerant bacteria.</title>
        <authorList>
            <person name="Styczynski M."/>
            <person name="Krucon T."/>
            <person name="Decewicz P."/>
            <person name="Dziewit L."/>
        </authorList>
    </citation>
    <scope>NUCLEOTIDE SEQUENCE [LARGE SCALE GENOMIC DNA]</scope>
    <source>
        <strain evidence="7 8">ANT_H27</strain>
    </source>
</reference>
<keyword evidence="4 5" id="KW-0472">Membrane</keyword>
<evidence type="ECO:0000259" key="6">
    <source>
        <dbReference type="PROSITE" id="PS50850"/>
    </source>
</evidence>
<name>A0A5B0EB56_9MICC</name>
<dbReference type="SUPFAM" id="SSF103473">
    <property type="entry name" value="MFS general substrate transporter"/>
    <property type="match status" value="1"/>
</dbReference>
<accession>A0A5B0EB56</accession>
<dbReference type="InterPro" id="IPR020846">
    <property type="entry name" value="MFS_dom"/>
</dbReference>
<dbReference type="GO" id="GO:0022857">
    <property type="term" value="F:transmembrane transporter activity"/>
    <property type="evidence" value="ECO:0007669"/>
    <property type="project" value="InterPro"/>
</dbReference>
<feature type="transmembrane region" description="Helical" evidence="5">
    <location>
        <begin position="263"/>
        <end position="283"/>
    </location>
</feature>
<feature type="transmembrane region" description="Helical" evidence="5">
    <location>
        <begin position="367"/>
        <end position="400"/>
    </location>
</feature>
<dbReference type="PANTHER" id="PTHR23526">
    <property type="entry name" value="INTEGRAL MEMBRANE TRANSPORT PROTEIN-RELATED"/>
    <property type="match status" value="1"/>
</dbReference>
<dbReference type="OrthoDB" id="4612864at2"/>
<dbReference type="PANTHER" id="PTHR23526:SF4">
    <property type="entry name" value="INTEGRAL MEMBRANE TRANSPORT PROTEIN"/>
    <property type="match status" value="1"/>
</dbReference>
<dbReference type="Gene3D" id="1.20.1250.20">
    <property type="entry name" value="MFS general substrate transporter like domains"/>
    <property type="match status" value="1"/>
</dbReference>
<evidence type="ECO:0000256" key="4">
    <source>
        <dbReference type="ARBA" id="ARBA00023136"/>
    </source>
</evidence>
<comment type="caution">
    <text evidence="7">The sequence shown here is derived from an EMBL/GenBank/DDBJ whole genome shotgun (WGS) entry which is preliminary data.</text>
</comment>
<dbReference type="Pfam" id="PF07690">
    <property type="entry name" value="MFS_1"/>
    <property type="match status" value="1"/>
</dbReference>
<organism evidence="7 8">
    <name type="scientific">Paeniglutamicibacter gangotriensis</name>
    <dbReference type="NCBI Taxonomy" id="254787"/>
    <lineage>
        <taxon>Bacteria</taxon>
        <taxon>Bacillati</taxon>
        <taxon>Actinomycetota</taxon>
        <taxon>Actinomycetes</taxon>
        <taxon>Micrococcales</taxon>
        <taxon>Micrococcaceae</taxon>
        <taxon>Paeniglutamicibacter</taxon>
    </lineage>
</organism>
<feature type="transmembrane region" description="Helical" evidence="5">
    <location>
        <begin position="149"/>
        <end position="174"/>
    </location>
</feature>
<feature type="transmembrane region" description="Helical" evidence="5">
    <location>
        <begin position="56"/>
        <end position="76"/>
    </location>
</feature>
<dbReference type="PROSITE" id="PS50850">
    <property type="entry name" value="MFS"/>
    <property type="match status" value="1"/>
</dbReference>
<gene>
    <name evidence="7" type="ORF">FQ154_11710</name>
</gene>
<dbReference type="Proteomes" id="UP000323856">
    <property type="component" value="Unassembled WGS sequence"/>
</dbReference>
<dbReference type="InterPro" id="IPR011701">
    <property type="entry name" value="MFS"/>
</dbReference>
<feature type="transmembrane region" description="Helical" evidence="5">
    <location>
        <begin position="88"/>
        <end position="106"/>
    </location>
</feature>
<comment type="subcellular location">
    <subcellularLocation>
        <location evidence="1">Cell membrane</location>
        <topology evidence="1">Multi-pass membrane protein</topology>
    </subcellularLocation>
</comment>
<evidence type="ECO:0000256" key="1">
    <source>
        <dbReference type="ARBA" id="ARBA00004651"/>
    </source>
</evidence>
<protein>
    <submittedName>
        <fullName evidence="7">MFS transporter</fullName>
    </submittedName>
</protein>
<evidence type="ECO:0000256" key="5">
    <source>
        <dbReference type="SAM" id="Phobius"/>
    </source>
</evidence>
<evidence type="ECO:0000256" key="3">
    <source>
        <dbReference type="ARBA" id="ARBA00022989"/>
    </source>
</evidence>